<proteinExistence type="predicted"/>
<feature type="domain" description="GGDEF" evidence="4">
    <location>
        <begin position="242"/>
        <end position="375"/>
    </location>
</feature>
<dbReference type="InterPro" id="IPR043128">
    <property type="entry name" value="Rev_trsase/Diguanyl_cyclase"/>
</dbReference>
<gene>
    <name evidence="5" type="ORF">IOD40_16645</name>
</gene>
<feature type="transmembrane region" description="Helical" evidence="3">
    <location>
        <begin position="117"/>
        <end position="135"/>
    </location>
</feature>
<dbReference type="CDD" id="cd01949">
    <property type="entry name" value="GGDEF"/>
    <property type="match status" value="1"/>
</dbReference>
<dbReference type="EC" id="2.7.7.65" evidence="1"/>
<dbReference type="NCBIfam" id="TIGR00254">
    <property type="entry name" value="GGDEF"/>
    <property type="match status" value="1"/>
</dbReference>
<dbReference type="PROSITE" id="PS50887">
    <property type="entry name" value="GGDEF"/>
    <property type="match status" value="1"/>
</dbReference>
<dbReference type="PANTHER" id="PTHR45138:SF9">
    <property type="entry name" value="DIGUANYLATE CYCLASE DGCM-RELATED"/>
    <property type="match status" value="1"/>
</dbReference>
<dbReference type="InterPro" id="IPR050469">
    <property type="entry name" value="Diguanylate_Cyclase"/>
</dbReference>
<protein>
    <recommendedName>
        <fullName evidence="1">diguanylate cyclase</fullName>
        <ecNumber evidence="1">2.7.7.65</ecNumber>
    </recommendedName>
</protein>
<reference evidence="5 6" key="1">
    <citation type="submission" date="2020-10" db="EMBL/GenBank/DDBJ databases">
        <title>Aquamicrobium zhengzhouensis sp. nov., a exopolysaccharide producing bacterium isolated from farmland soil.</title>
        <authorList>
            <person name="Wang X."/>
        </authorList>
    </citation>
    <scope>NUCLEOTIDE SEQUENCE [LARGE SCALE GENOMIC DNA]</scope>
    <source>
        <strain evidence="6">cd-1</strain>
    </source>
</reference>
<evidence type="ECO:0000313" key="5">
    <source>
        <dbReference type="EMBL" id="MBI1622292.1"/>
    </source>
</evidence>
<dbReference type="InterPro" id="IPR029787">
    <property type="entry name" value="Nucleotide_cyclase"/>
</dbReference>
<feature type="transmembrane region" description="Helical" evidence="3">
    <location>
        <begin position="6"/>
        <end position="25"/>
    </location>
</feature>
<dbReference type="EMBL" id="JADGMQ010000015">
    <property type="protein sequence ID" value="MBI1622292.1"/>
    <property type="molecule type" value="Genomic_DNA"/>
</dbReference>
<evidence type="ECO:0000256" key="1">
    <source>
        <dbReference type="ARBA" id="ARBA00012528"/>
    </source>
</evidence>
<name>A0ABS0SID5_9HYPH</name>
<dbReference type="Proteomes" id="UP000601789">
    <property type="component" value="Unassembled WGS sequence"/>
</dbReference>
<dbReference type="RefSeq" id="WP_198477833.1">
    <property type="nucleotide sequence ID" value="NZ_JADGMQ010000015.1"/>
</dbReference>
<keyword evidence="3" id="KW-0812">Transmembrane</keyword>
<evidence type="ECO:0000256" key="2">
    <source>
        <dbReference type="ARBA" id="ARBA00034247"/>
    </source>
</evidence>
<keyword evidence="3" id="KW-0472">Membrane</keyword>
<feature type="transmembrane region" description="Helical" evidence="3">
    <location>
        <begin position="59"/>
        <end position="80"/>
    </location>
</feature>
<comment type="caution">
    <text evidence="5">The sequence shown here is derived from an EMBL/GenBank/DDBJ whole genome shotgun (WGS) entry which is preliminary data.</text>
</comment>
<comment type="catalytic activity">
    <reaction evidence="2">
        <text>2 GTP = 3',3'-c-di-GMP + 2 diphosphate</text>
        <dbReference type="Rhea" id="RHEA:24898"/>
        <dbReference type="ChEBI" id="CHEBI:33019"/>
        <dbReference type="ChEBI" id="CHEBI:37565"/>
        <dbReference type="ChEBI" id="CHEBI:58805"/>
        <dbReference type="EC" id="2.7.7.65"/>
    </reaction>
</comment>
<evidence type="ECO:0000259" key="4">
    <source>
        <dbReference type="PROSITE" id="PS50887"/>
    </source>
</evidence>
<keyword evidence="3" id="KW-1133">Transmembrane helix</keyword>
<dbReference type="SUPFAM" id="SSF55073">
    <property type="entry name" value="Nucleotide cyclase"/>
    <property type="match status" value="1"/>
</dbReference>
<accession>A0ABS0SID5</accession>
<feature type="transmembrane region" description="Helical" evidence="3">
    <location>
        <begin position="186"/>
        <end position="204"/>
    </location>
</feature>
<dbReference type="Gene3D" id="3.30.70.270">
    <property type="match status" value="1"/>
</dbReference>
<dbReference type="SMART" id="SM00267">
    <property type="entry name" value="GGDEF"/>
    <property type="match status" value="1"/>
</dbReference>
<dbReference type="InterPro" id="IPR000160">
    <property type="entry name" value="GGDEF_dom"/>
</dbReference>
<organism evidence="5 6">
    <name type="scientific">Aquamicrobium zhengzhouense</name>
    <dbReference type="NCBI Taxonomy" id="2781738"/>
    <lineage>
        <taxon>Bacteria</taxon>
        <taxon>Pseudomonadati</taxon>
        <taxon>Pseudomonadota</taxon>
        <taxon>Alphaproteobacteria</taxon>
        <taxon>Hyphomicrobiales</taxon>
        <taxon>Phyllobacteriaceae</taxon>
        <taxon>Aquamicrobium</taxon>
    </lineage>
</organism>
<evidence type="ECO:0000313" key="6">
    <source>
        <dbReference type="Proteomes" id="UP000601789"/>
    </source>
</evidence>
<dbReference type="Pfam" id="PF00990">
    <property type="entry name" value="GGDEF"/>
    <property type="match status" value="1"/>
</dbReference>
<keyword evidence="6" id="KW-1185">Reference proteome</keyword>
<sequence>MDQASLFIAAGICAAALALTILSAWFSSRADIFLVGWTLGMLLLAVGVLGYHLMPTDNMRLVALAFGTELAGFMVIYCAARKFTGHRTSRQTLVILLATIPPVVVPTLAGYDGLGIAIYNFMAAALLVATGLHYWKARAEAPSAITAMSAIYVLSALSFFACGVVLIQQRQLVLHAPPANWAEQINAIACIAGITGIGALSLSLNNLRAARRHREEARTDPLTGLLNRRALFSMMETRPLRAGSAVIVFDLDHFKSINDRFGHAAGDEVLRCFGSIMRENIREGDIAARTGGEEFVLVLHHASPKVATAVADRIRMLCALSAMQTPSGRLSATVSAGIAFAANDSASFDEVLHRADASLYRAKDDGRDRVVLDEDYQAVA</sequence>
<feature type="transmembrane region" description="Helical" evidence="3">
    <location>
        <begin position="147"/>
        <end position="166"/>
    </location>
</feature>
<evidence type="ECO:0000256" key="3">
    <source>
        <dbReference type="SAM" id="Phobius"/>
    </source>
</evidence>
<feature type="transmembrane region" description="Helical" evidence="3">
    <location>
        <begin position="32"/>
        <end position="53"/>
    </location>
</feature>
<dbReference type="PANTHER" id="PTHR45138">
    <property type="entry name" value="REGULATORY COMPONENTS OF SENSORY TRANSDUCTION SYSTEM"/>
    <property type="match status" value="1"/>
</dbReference>
<feature type="transmembrane region" description="Helical" evidence="3">
    <location>
        <begin position="92"/>
        <end position="111"/>
    </location>
</feature>